<accession>A0ABP0HNU7</accession>
<reference evidence="8 9" key="1">
    <citation type="submission" date="2024-02" db="EMBL/GenBank/DDBJ databases">
        <authorList>
            <person name="Chen Y."/>
            <person name="Shah S."/>
            <person name="Dougan E. K."/>
            <person name="Thang M."/>
            <person name="Chan C."/>
        </authorList>
    </citation>
    <scope>NUCLEOTIDE SEQUENCE [LARGE SCALE GENOMIC DNA]</scope>
</reference>
<comment type="function">
    <text evidence="1">Catalyzes the last step of tRNA splicing, the transfer of the splice junction 2'-phosphate from ligated tRNA to NAD to produce ADP-ribose 1''-2'' cyclic phosphate.</text>
</comment>
<sequence length="499" mass="56779">MYGQYGHGDPMQQWFPMLYPPHAGAQWMSQMVAPMQQSQPQMQQQQFIPFAMMPHAAQQPLQLPGSQASTAQPSEQWSEQCHGQWQENQYNEPWPSHSSASGHWHRHGRHDKGQRTSQYDADPHSSHDKGDRRWNKYGGDRGEKGERKGKAEASERWKGSKKDKGTYDEGSDQKQSFYVSSFYKQKEEKRPQHERKQKQSEMDLVATETTETEGKNKKNVWRSGRVEKQKAMEKEGRQETAAASAAASPRPAEKQGGKKEKSGGWGDGLTREVKISKTLTQILRHKAVELKIDIGRDGYCSLRALLQCPWLAELEVQEEEVQQVVDDQSPSPRQNVKKSDKKRFELKEDDGELLIRAVQGHSIKTVDDDQLLQKLDLEDTNLPNVCVHGTYRRHFDSIRRVGLLAGGGQGQGFRNHVHFSPCEPGDKRVISGMRYDCEIAIWIDLKRAIADNVPFYMSTNKVILSPGIDGVIDKKYFTKARDLQKKEDLDLSVEPESGA</sequence>
<feature type="compositionally biased region" description="Basic and acidic residues" evidence="7">
    <location>
        <begin position="224"/>
        <end position="238"/>
    </location>
</feature>
<evidence type="ECO:0000256" key="1">
    <source>
        <dbReference type="ARBA" id="ARBA00003343"/>
    </source>
</evidence>
<keyword evidence="5" id="KW-0520">NAD</keyword>
<gene>
    <name evidence="8" type="ORF">SCF082_LOCUS2849</name>
</gene>
<dbReference type="InterPro" id="IPR042080">
    <property type="entry name" value="RNA_2'-PTrans_N"/>
</dbReference>
<feature type="compositionally biased region" description="Polar residues" evidence="7">
    <location>
        <begin position="59"/>
        <end position="101"/>
    </location>
</feature>
<feature type="compositionally biased region" description="Basic and acidic residues" evidence="7">
    <location>
        <begin position="121"/>
        <end position="167"/>
    </location>
</feature>
<evidence type="ECO:0000256" key="3">
    <source>
        <dbReference type="ARBA" id="ARBA00012007"/>
    </source>
</evidence>
<comment type="catalytic activity">
    <reaction evidence="6">
        <text>2'-phospho-[ligated tRNA] + NAD(+) = mature tRNA + ADP-alpha-D-ribose 1'',2''-cyclic phosphate + nicotinamide</text>
        <dbReference type="Rhea" id="RHEA:23324"/>
        <dbReference type="Rhea" id="RHEA-COMP:11106"/>
        <dbReference type="Rhea" id="RHEA-COMP:11107"/>
        <dbReference type="ChEBI" id="CHEBI:17154"/>
        <dbReference type="ChEBI" id="CHEBI:57540"/>
        <dbReference type="ChEBI" id="CHEBI:76596"/>
        <dbReference type="ChEBI" id="CHEBI:82883"/>
        <dbReference type="ChEBI" id="CHEBI:85027"/>
        <dbReference type="EC" id="2.7.1.160"/>
    </reaction>
</comment>
<feature type="compositionally biased region" description="Basic and acidic residues" evidence="7">
    <location>
        <begin position="251"/>
        <end position="262"/>
    </location>
</feature>
<dbReference type="Pfam" id="PF01885">
    <property type="entry name" value="PTS_2-RNA"/>
    <property type="match status" value="1"/>
</dbReference>
<evidence type="ECO:0000256" key="4">
    <source>
        <dbReference type="ARBA" id="ARBA00022679"/>
    </source>
</evidence>
<organism evidence="8 9">
    <name type="scientific">Durusdinium trenchii</name>
    <dbReference type="NCBI Taxonomy" id="1381693"/>
    <lineage>
        <taxon>Eukaryota</taxon>
        <taxon>Sar</taxon>
        <taxon>Alveolata</taxon>
        <taxon>Dinophyceae</taxon>
        <taxon>Suessiales</taxon>
        <taxon>Symbiodiniaceae</taxon>
        <taxon>Durusdinium</taxon>
    </lineage>
</organism>
<keyword evidence="9" id="KW-1185">Reference proteome</keyword>
<evidence type="ECO:0000256" key="6">
    <source>
        <dbReference type="ARBA" id="ARBA00047949"/>
    </source>
</evidence>
<dbReference type="Gene3D" id="1.10.10.970">
    <property type="entry name" value="RNA 2'-phosphotransferase, Tpt1/KptA family, N-terminal domain"/>
    <property type="match status" value="1"/>
</dbReference>
<name>A0ABP0HNU7_9DINO</name>
<keyword evidence="4" id="KW-0808">Transferase</keyword>
<feature type="region of interest" description="Disordered" evidence="7">
    <location>
        <begin position="58"/>
        <end position="268"/>
    </location>
</feature>
<dbReference type="EC" id="2.7.1.160" evidence="3"/>
<feature type="compositionally biased region" description="Polar residues" evidence="7">
    <location>
        <begin position="173"/>
        <end position="183"/>
    </location>
</feature>
<evidence type="ECO:0000313" key="8">
    <source>
        <dbReference type="EMBL" id="CAK8991887.1"/>
    </source>
</evidence>
<dbReference type="InterPro" id="IPR042081">
    <property type="entry name" value="RNA_2'-PTrans_C"/>
</dbReference>
<dbReference type="PANTHER" id="PTHR12684:SF2">
    <property type="entry name" value="TRNA 2'-PHOSPHOTRANSFERASE 1"/>
    <property type="match status" value="1"/>
</dbReference>
<feature type="compositionally biased region" description="Basic residues" evidence="7">
    <location>
        <begin position="103"/>
        <end position="112"/>
    </location>
</feature>
<feature type="compositionally biased region" description="Low complexity" evidence="7">
    <location>
        <begin position="241"/>
        <end position="250"/>
    </location>
</feature>
<evidence type="ECO:0000256" key="7">
    <source>
        <dbReference type="SAM" id="MobiDB-lite"/>
    </source>
</evidence>
<dbReference type="Proteomes" id="UP001642464">
    <property type="component" value="Unassembled WGS sequence"/>
</dbReference>
<dbReference type="SUPFAM" id="SSF56399">
    <property type="entry name" value="ADP-ribosylation"/>
    <property type="match status" value="1"/>
</dbReference>
<evidence type="ECO:0000313" key="9">
    <source>
        <dbReference type="Proteomes" id="UP001642464"/>
    </source>
</evidence>
<dbReference type="EMBL" id="CAXAMM010001414">
    <property type="protein sequence ID" value="CAK8991887.1"/>
    <property type="molecule type" value="Genomic_DNA"/>
</dbReference>
<comment type="caution">
    <text evidence="8">The sequence shown here is derived from an EMBL/GenBank/DDBJ whole genome shotgun (WGS) entry which is preliminary data.</text>
</comment>
<dbReference type="Gene3D" id="3.20.170.30">
    <property type="match status" value="1"/>
</dbReference>
<comment type="similarity">
    <text evidence="2">Belongs to the KptA/TPT1 family.</text>
</comment>
<dbReference type="InterPro" id="IPR002745">
    <property type="entry name" value="Ptrans_KptA/Tpt1"/>
</dbReference>
<evidence type="ECO:0000256" key="2">
    <source>
        <dbReference type="ARBA" id="ARBA00009836"/>
    </source>
</evidence>
<proteinExistence type="inferred from homology"/>
<protein>
    <recommendedName>
        <fullName evidence="3">2'-phosphotransferase</fullName>
        <ecNumber evidence="3">2.7.1.160</ecNumber>
    </recommendedName>
</protein>
<evidence type="ECO:0000256" key="5">
    <source>
        <dbReference type="ARBA" id="ARBA00023027"/>
    </source>
</evidence>
<dbReference type="PANTHER" id="PTHR12684">
    <property type="entry name" value="PUTATIVE PHOSPHOTRANSFERASE"/>
    <property type="match status" value="1"/>
</dbReference>